<evidence type="ECO:0000313" key="2">
    <source>
        <dbReference type="EMBL" id="EGG13354.1"/>
    </source>
</evidence>
<dbReference type="AlphaFoldDB" id="F4QEZ5"/>
<name>F4QEZ5_CACFS</name>
<sequence length="611" mass="65190">MSRGYLYFFNFCVLLLFLILKTTQPTLASSSPSYTYSSSSSSSSESLEIIEYDITSCNGDCQYFDKTVWIGGVIPNTANYHAVINVTADNRPLNIYINYADLTVGALTVISNGRFTVTVDSGVDVDIVHDLQLAGNYDFTVDNNQTLTVGNSIQASKGKISFSGADMAFGYGSFTDGCLLVVQSASTFTSIDGVYLDSIHMLLYATINLGGKSYVSNVDFDLRDALVTVQDAYIDNTSIMSNMLTVEGTLVIGTGSNLTSFGNVTVIAPGLIHLQEGAVFVSQHSPNIVGPVHLLLEMASDEGSNITLGHFDQLVINGSTLMGSSNIMDLSGEVSFVDTYFGQLSYAISSSINIQSTGCTYNQIGAISDVSSGPVYYMMSGYNELSNTAGMSADSTQFFLNVGATFNVSNGNVDLKSIGSSIVVSSRAMLYVGNTVLTVSTIVISALQGLAHLMFENSQITSSIILQRATLNITNTHIIGNVQSSQSTINIIGNDNGDVVVFNNNYIGSGGLTSFNIISPILPTQPSQAIFNINGQYQDTTGTFSFGLLQNSKGSYPQITANTPYIILSSLNQISINTTLCSFSTSSVTSLSPTFSLTQSLPNYLLTITFN</sequence>
<dbReference type="RefSeq" id="XP_004350058.1">
    <property type="nucleotide sequence ID" value="XM_004350008.1"/>
</dbReference>
<protein>
    <submittedName>
        <fullName evidence="2">Uncharacterized protein</fullName>
    </submittedName>
</protein>
<dbReference type="GeneID" id="14865929"/>
<keyword evidence="3" id="KW-1185">Reference proteome</keyword>
<evidence type="ECO:0000313" key="3">
    <source>
        <dbReference type="Proteomes" id="UP000007797"/>
    </source>
</evidence>
<accession>F4QEZ5</accession>
<proteinExistence type="predicted"/>
<dbReference type="Proteomes" id="UP000007797">
    <property type="component" value="Unassembled WGS sequence"/>
</dbReference>
<dbReference type="EMBL" id="GL883029">
    <property type="protein sequence ID" value="EGG13354.1"/>
    <property type="molecule type" value="Genomic_DNA"/>
</dbReference>
<feature type="signal peptide" evidence="1">
    <location>
        <begin position="1"/>
        <end position="28"/>
    </location>
</feature>
<gene>
    <name evidence="2" type="ORF">DFA_11115</name>
</gene>
<feature type="chain" id="PRO_5003320188" evidence="1">
    <location>
        <begin position="29"/>
        <end position="611"/>
    </location>
</feature>
<keyword evidence="1" id="KW-0732">Signal</keyword>
<dbReference type="KEGG" id="dfa:DFA_11115"/>
<evidence type="ECO:0000256" key="1">
    <source>
        <dbReference type="SAM" id="SignalP"/>
    </source>
</evidence>
<reference evidence="3" key="1">
    <citation type="journal article" date="2011" name="Genome Res.">
        <title>Phylogeny-wide analysis of social amoeba genomes highlights ancient origins for complex intercellular communication.</title>
        <authorList>
            <person name="Heidel A.J."/>
            <person name="Lawal H.M."/>
            <person name="Felder M."/>
            <person name="Schilde C."/>
            <person name="Helps N.R."/>
            <person name="Tunggal B."/>
            <person name="Rivero F."/>
            <person name="John U."/>
            <person name="Schleicher M."/>
            <person name="Eichinger L."/>
            <person name="Platzer M."/>
            <person name="Noegel A.A."/>
            <person name="Schaap P."/>
            <person name="Gloeckner G."/>
        </authorList>
    </citation>
    <scope>NUCLEOTIDE SEQUENCE [LARGE SCALE GENOMIC DNA]</scope>
    <source>
        <strain evidence="3">SH3</strain>
    </source>
</reference>
<organism evidence="2 3">
    <name type="scientific">Cavenderia fasciculata</name>
    <name type="common">Slime mold</name>
    <name type="synonym">Dictyostelium fasciculatum</name>
    <dbReference type="NCBI Taxonomy" id="261658"/>
    <lineage>
        <taxon>Eukaryota</taxon>
        <taxon>Amoebozoa</taxon>
        <taxon>Evosea</taxon>
        <taxon>Eumycetozoa</taxon>
        <taxon>Dictyostelia</taxon>
        <taxon>Acytosteliales</taxon>
        <taxon>Cavenderiaceae</taxon>
        <taxon>Cavenderia</taxon>
    </lineage>
</organism>